<gene>
    <name evidence="2" type="ORF">Y1Q_0007394</name>
</gene>
<name>A0A151P7S8_ALLMI</name>
<organism evidence="2 3">
    <name type="scientific">Alligator mississippiensis</name>
    <name type="common">American alligator</name>
    <dbReference type="NCBI Taxonomy" id="8496"/>
    <lineage>
        <taxon>Eukaryota</taxon>
        <taxon>Metazoa</taxon>
        <taxon>Chordata</taxon>
        <taxon>Craniata</taxon>
        <taxon>Vertebrata</taxon>
        <taxon>Euteleostomi</taxon>
        <taxon>Archelosauria</taxon>
        <taxon>Archosauria</taxon>
        <taxon>Crocodylia</taxon>
        <taxon>Alligatoridae</taxon>
        <taxon>Alligatorinae</taxon>
        <taxon>Alligator</taxon>
    </lineage>
</organism>
<comment type="caution">
    <text evidence="2">The sequence shown here is derived from an EMBL/GenBank/DDBJ whole genome shotgun (WGS) entry which is preliminary data.</text>
</comment>
<reference evidence="2 3" key="1">
    <citation type="journal article" date="2012" name="Genome Biol.">
        <title>Sequencing three crocodilian genomes to illuminate the evolution of archosaurs and amniotes.</title>
        <authorList>
            <person name="St John J.A."/>
            <person name="Braun E.L."/>
            <person name="Isberg S.R."/>
            <person name="Miles L.G."/>
            <person name="Chong A.Y."/>
            <person name="Gongora J."/>
            <person name="Dalzell P."/>
            <person name="Moran C."/>
            <person name="Bed'hom B."/>
            <person name="Abzhanov A."/>
            <person name="Burgess S.C."/>
            <person name="Cooksey A.M."/>
            <person name="Castoe T.A."/>
            <person name="Crawford N.G."/>
            <person name="Densmore L.D."/>
            <person name="Drew J.C."/>
            <person name="Edwards S.V."/>
            <person name="Faircloth B.C."/>
            <person name="Fujita M.K."/>
            <person name="Greenwold M.J."/>
            <person name="Hoffmann F.G."/>
            <person name="Howard J.M."/>
            <person name="Iguchi T."/>
            <person name="Janes D.E."/>
            <person name="Khan S.Y."/>
            <person name="Kohno S."/>
            <person name="de Koning A.J."/>
            <person name="Lance S.L."/>
            <person name="McCarthy F.M."/>
            <person name="McCormack J.E."/>
            <person name="Merchant M.E."/>
            <person name="Peterson D.G."/>
            <person name="Pollock D.D."/>
            <person name="Pourmand N."/>
            <person name="Raney B.J."/>
            <person name="Roessler K.A."/>
            <person name="Sanford J.R."/>
            <person name="Sawyer R.H."/>
            <person name="Schmidt C.J."/>
            <person name="Triplett E.W."/>
            <person name="Tuberville T.D."/>
            <person name="Venegas-Anaya M."/>
            <person name="Howard J.T."/>
            <person name="Jarvis E.D."/>
            <person name="Guillette L.J.Jr."/>
            <person name="Glenn T.C."/>
            <person name="Green R.E."/>
            <person name="Ray D.A."/>
        </authorList>
    </citation>
    <scope>NUCLEOTIDE SEQUENCE [LARGE SCALE GENOMIC DNA]</scope>
    <source>
        <strain evidence="2">KSC_2009_1</strain>
    </source>
</reference>
<accession>A0A151P7S8</accession>
<feature type="chain" id="PRO_5007586776" evidence="1">
    <location>
        <begin position="22"/>
        <end position="134"/>
    </location>
</feature>
<evidence type="ECO:0000256" key="1">
    <source>
        <dbReference type="SAM" id="SignalP"/>
    </source>
</evidence>
<sequence>MQSQLWAHALAVLLLVCRGDAYPAYPESDNVPEFVPTDFKLEDNAVGFIPDNMPSTGLRQSRNLNSALSALEEGINQIQKAGHWKEGKETLQEDTADNLVEDVKAILWQLAAAKHRSQGFTKSDQTPPKPNKRG</sequence>
<proteinExistence type="predicted"/>
<evidence type="ECO:0000313" key="2">
    <source>
        <dbReference type="EMBL" id="KYO45098.1"/>
    </source>
</evidence>
<keyword evidence="3" id="KW-1185">Reference proteome</keyword>
<keyword evidence="1" id="KW-0732">Signal</keyword>
<feature type="signal peptide" evidence="1">
    <location>
        <begin position="1"/>
        <end position="21"/>
    </location>
</feature>
<dbReference type="AlphaFoldDB" id="A0A151P7S8"/>
<dbReference type="Proteomes" id="UP000050525">
    <property type="component" value="Unassembled WGS sequence"/>
</dbReference>
<evidence type="ECO:0000313" key="3">
    <source>
        <dbReference type="Proteomes" id="UP000050525"/>
    </source>
</evidence>
<dbReference type="EMBL" id="AKHW03000635">
    <property type="protein sequence ID" value="KYO45098.1"/>
    <property type="molecule type" value="Genomic_DNA"/>
</dbReference>
<protein>
    <submittedName>
        <fullName evidence="2">Uncharacterized protein</fullName>
    </submittedName>
</protein>